<dbReference type="InterPro" id="IPR013108">
    <property type="entry name" value="Amidohydro_3"/>
</dbReference>
<gene>
    <name evidence="2" type="ORF">UFOPK4306_01497</name>
</gene>
<dbReference type="AlphaFoldDB" id="A0A6J7ULT7"/>
<dbReference type="GO" id="GO:0016810">
    <property type="term" value="F:hydrolase activity, acting on carbon-nitrogen (but not peptide) bonds"/>
    <property type="evidence" value="ECO:0007669"/>
    <property type="project" value="InterPro"/>
</dbReference>
<reference evidence="2" key="1">
    <citation type="submission" date="2020-05" db="EMBL/GenBank/DDBJ databases">
        <authorList>
            <person name="Chiriac C."/>
            <person name="Salcher M."/>
            <person name="Ghai R."/>
            <person name="Kavagutti S V."/>
        </authorList>
    </citation>
    <scope>NUCLEOTIDE SEQUENCE</scope>
</reference>
<dbReference type="InterPro" id="IPR011059">
    <property type="entry name" value="Metal-dep_hydrolase_composite"/>
</dbReference>
<dbReference type="Gene3D" id="2.30.40.10">
    <property type="entry name" value="Urease, subunit C, domain 1"/>
    <property type="match status" value="1"/>
</dbReference>
<dbReference type="InterPro" id="IPR032466">
    <property type="entry name" value="Metal_Hydrolase"/>
</dbReference>
<dbReference type="SUPFAM" id="SSF51556">
    <property type="entry name" value="Metallo-dependent hydrolases"/>
    <property type="match status" value="1"/>
</dbReference>
<feature type="domain" description="Amidohydrolase 3" evidence="1">
    <location>
        <begin position="183"/>
        <end position="342"/>
    </location>
</feature>
<protein>
    <submittedName>
        <fullName evidence="2">Unannotated protein</fullName>
    </submittedName>
</protein>
<name>A0A6J7ULT7_9ZZZZ</name>
<evidence type="ECO:0000313" key="2">
    <source>
        <dbReference type="EMBL" id="CAB5064987.1"/>
    </source>
</evidence>
<dbReference type="SUPFAM" id="SSF51338">
    <property type="entry name" value="Composite domain of metallo-dependent hydrolases"/>
    <property type="match status" value="1"/>
</dbReference>
<proteinExistence type="predicted"/>
<dbReference type="EMBL" id="CAFBQP010000055">
    <property type="protein sequence ID" value="CAB5064987.1"/>
    <property type="molecule type" value="Genomic_DNA"/>
</dbReference>
<organism evidence="2">
    <name type="scientific">freshwater metagenome</name>
    <dbReference type="NCBI Taxonomy" id="449393"/>
    <lineage>
        <taxon>unclassified sequences</taxon>
        <taxon>metagenomes</taxon>
        <taxon>ecological metagenomes</taxon>
    </lineage>
</organism>
<dbReference type="Pfam" id="PF07969">
    <property type="entry name" value="Amidohydro_3"/>
    <property type="match status" value="1"/>
</dbReference>
<accession>A0A6J7ULT7</accession>
<evidence type="ECO:0000259" key="1">
    <source>
        <dbReference type="Pfam" id="PF07969"/>
    </source>
</evidence>
<sequence length="362" mass="39629">MITDLMAQEDLIFLAEALGRLGTGVIQMIGDPGSADRLAAASGRPVLYNVLAPTTDQHGAPAQSYQKVIAWLAETNARGNRIIAHAVTCSINYEFTLEDWNLFDSSPLWRDLTLGSLDERIDKMRDPVRRAALHEEWESGRAPLAGGGNESQKERLGVSLPDLLLAYVTVDDPELRRWEGHTVAEIATALSVHPIDAFLDVSLASDLRAGWQSAPRTIDPQVMRDISTAPYSVPGLSDGGAHTKFLTTGSYPTEFLATWVRDHAVMGLEEAHWRLSAYSAQVAGLHDRGTIEIGKPADIVVYDLEGLALLPTERAFDWPGGAWRRIQRATGWRWTIVNGEVTFEDGACTGATPGRLLRHGRS</sequence>